<dbReference type="InterPro" id="IPR029069">
    <property type="entry name" value="HotDog_dom_sf"/>
</dbReference>
<protein>
    <recommendedName>
        <fullName evidence="2">Thioesterase domain-containing protein</fullName>
    </recommendedName>
</protein>
<dbReference type="SUPFAM" id="SSF54637">
    <property type="entry name" value="Thioesterase/thiol ester dehydrase-isomerase"/>
    <property type="match status" value="1"/>
</dbReference>
<dbReference type="RefSeq" id="WP_070069116.1">
    <property type="nucleotide sequence ID" value="NZ_MKKK01000009.1"/>
</dbReference>
<evidence type="ECO:0000313" key="3">
    <source>
        <dbReference type="EMBL" id="OEY97404.1"/>
    </source>
</evidence>
<accession>A0A1E7RDG3</accession>
<dbReference type="InterPro" id="IPR003736">
    <property type="entry name" value="PAAI_dom"/>
</dbReference>
<evidence type="ECO:0000313" key="4">
    <source>
        <dbReference type="Proteomes" id="UP000185895"/>
    </source>
</evidence>
<organism evidence="3 4">
    <name type="scientific">Acinetobacter qingfengensis</name>
    <dbReference type="NCBI Taxonomy" id="1262585"/>
    <lineage>
        <taxon>Bacteria</taxon>
        <taxon>Pseudomonadati</taxon>
        <taxon>Pseudomonadota</taxon>
        <taxon>Gammaproteobacteria</taxon>
        <taxon>Moraxellales</taxon>
        <taxon>Moraxellaceae</taxon>
        <taxon>Acinetobacter</taxon>
    </lineage>
</organism>
<gene>
    <name evidence="3" type="ORF">BJI46_09880</name>
</gene>
<feature type="domain" description="Thioesterase" evidence="2">
    <location>
        <begin position="66"/>
        <end position="154"/>
    </location>
</feature>
<dbReference type="OrthoDB" id="9813158at2"/>
<keyword evidence="1" id="KW-0378">Hydrolase</keyword>
<dbReference type="NCBIfam" id="TIGR00369">
    <property type="entry name" value="unchar_dom_1"/>
    <property type="match status" value="1"/>
</dbReference>
<dbReference type="STRING" id="1262585.BJI46_09880"/>
<dbReference type="EMBL" id="MKKK01000009">
    <property type="protein sequence ID" value="OEY97404.1"/>
    <property type="molecule type" value="Genomic_DNA"/>
</dbReference>
<evidence type="ECO:0000256" key="1">
    <source>
        <dbReference type="ARBA" id="ARBA00022801"/>
    </source>
</evidence>
<comment type="caution">
    <text evidence="3">The sequence shown here is derived from an EMBL/GenBank/DDBJ whole genome shotgun (WGS) entry which is preliminary data.</text>
</comment>
<keyword evidence="4" id="KW-1185">Reference proteome</keyword>
<evidence type="ECO:0000259" key="2">
    <source>
        <dbReference type="Pfam" id="PF03061"/>
    </source>
</evidence>
<proteinExistence type="predicted"/>
<dbReference type="InterPro" id="IPR006683">
    <property type="entry name" value="Thioestr_dom"/>
</dbReference>
<reference evidence="3 4" key="1">
    <citation type="submission" date="2016-09" db="EMBL/GenBank/DDBJ databases">
        <authorList>
            <person name="Capua I."/>
            <person name="De Benedictis P."/>
            <person name="Joannis T."/>
            <person name="Lombin L.H."/>
            <person name="Cattoli G."/>
        </authorList>
    </citation>
    <scope>NUCLEOTIDE SEQUENCE [LARGE SCALE GENOMIC DNA]</scope>
    <source>
        <strain evidence="3 4">ANC 4671</strain>
    </source>
</reference>
<name>A0A1E7RDG3_9GAMM</name>
<dbReference type="NCBIfam" id="NF008675">
    <property type="entry name" value="PRK11688.1"/>
    <property type="match status" value="1"/>
</dbReference>
<dbReference type="AlphaFoldDB" id="A0A1E7RDG3"/>
<sequence>MQKQWTDNVMPSDFGQKNILLQKLCDAFNQSPFLSHNQLYMRISAQQEIEAIFNMQSHLMGNVAFSILHGGVTASILDSIGGIVAMAKIYELANPDQFEVAIEKVTRLATLDIRIDYIAPGRGQYFIAQAEALRLGNKSCLMRMHLHNDQNQLIATGIASYAY</sequence>
<dbReference type="CDD" id="cd03443">
    <property type="entry name" value="PaaI_thioesterase"/>
    <property type="match status" value="1"/>
</dbReference>
<dbReference type="Proteomes" id="UP000185895">
    <property type="component" value="Unassembled WGS sequence"/>
</dbReference>
<dbReference type="Gene3D" id="3.10.129.10">
    <property type="entry name" value="Hotdog Thioesterase"/>
    <property type="match status" value="1"/>
</dbReference>
<dbReference type="Pfam" id="PF03061">
    <property type="entry name" value="4HBT"/>
    <property type="match status" value="1"/>
</dbReference>
<dbReference type="GO" id="GO:0016289">
    <property type="term" value="F:acyl-CoA hydrolase activity"/>
    <property type="evidence" value="ECO:0007669"/>
    <property type="project" value="UniProtKB-ARBA"/>
</dbReference>